<comment type="similarity">
    <text evidence="2">Belongs to the OXA1/ALB3/YidC family.</text>
</comment>
<feature type="region of interest" description="Disordered" evidence="6">
    <location>
        <begin position="70"/>
        <end position="123"/>
    </location>
</feature>
<feature type="transmembrane region" description="Helical" evidence="7">
    <location>
        <begin position="259"/>
        <end position="278"/>
    </location>
</feature>
<evidence type="ECO:0000256" key="1">
    <source>
        <dbReference type="ARBA" id="ARBA00004141"/>
    </source>
</evidence>
<evidence type="ECO:0000256" key="6">
    <source>
        <dbReference type="SAM" id="MobiDB-lite"/>
    </source>
</evidence>
<dbReference type="AlphaFoldDB" id="A0AAN9UXN7"/>
<dbReference type="Proteomes" id="UP001320420">
    <property type="component" value="Unassembled WGS sequence"/>
</dbReference>
<feature type="compositionally biased region" description="Polar residues" evidence="6">
    <location>
        <begin position="105"/>
        <end position="121"/>
    </location>
</feature>
<feature type="transmembrane region" description="Helical" evidence="7">
    <location>
        <begin position="309"/>
        <end position="337"/>
    </location>
</feature>
<evidence type="ECO:0000256" key="5">
    <source>
        <dbReference type="ARBA" id="ARBA00023136"/>
    </source>
</evidence>
<reference evidence="8 9" key="1">
    <citation type="submission" date="2024-02" db="EMBL/GenBank/DDBJ databases">
        <title>De novo assembly and annotation of 12 fungi associated with fruit tree decline syndrome in Ontario, Canada.</title>
        <authorList>
            <person name="Sulman M."/>
            <person name="Ellouze W."/>
            <person name="Ilyukhin E."/>
        </authorList>
    </citation>
    <scope>NUCLEOTIDE SEQUENCE [LARGE SCALE GENOMIC DNA]</scope>
    <source>
        <strain evidence="8 9">M11/M66-122</strain>
    </source>
</reference>
<evidence type="ECO:0000256" key="3">
    <source>
        <dbReference type="ARBA" id="ARBA00022692"/>
    </source>
</evidence>
<feature type="transmembrane region" description="Helical" evidence="7">
    <location>
        <begin position="178"/>
        <end position="200"/>
    </location>
</feature>
<evidence type="ECO:0000313" key="9">
    <source>
        <dbReference type="Proteomes" id="UP001320420"/>
    </source>
</evidence>
<evidence type="ECO:0000256" key="4">
    <source>
        <dbReference type="ARBA" id="ARBA00022989"/>
    </source>
</evidence>
<dbReference type="InterPro" id="IPR001708">
    <property type="entry name" value="YidC/ALB3/OXA1/COX18"/>
</dbReference>
<accession>A0AAN9UXN7</accession>
<proteinExistence type="inferred from homology"/>
<dbReference type="PANTHER" id="PTHR12428:SF66">
    <property type="entry name" value="MITOCHONDRIAL INNER MEMBRANE PROTEIN OXA1L"/>
    <property type="match status" value="1"/>
</dbReference>
<keyword evidence="9" id="KW-1185">Reference proteome</keyword>
<keyword evidence="5 7" id="KW-0472">Membrane</keyword>
<comment type="subcellular location">
    <subcellularLocation>
        <location evidence="1">Membrane</location>
        <topology evidence="1">Multi-pass membrane protein</topology>
    </subcellularLocation>
</comment>
<dbReference type="EMBL" id="JAKJXP020000015">
    <property type="protein sequence ID" value="KAK7755122.1"/>
    <property type="molecule type" value="Genomic_DNA"/>
</dbReference>
<sequence>MTQSRNAPLLRGAPTSPSKLSPISAHGPSLASLRAGVGAGGGASIVFANRAGASRNLSWSSLWPFGSKKPTSETLVEPAATEPAATEPAATETAFPTPKGLGSDVSPTASTASPEIASTTPVVDEPVSTLAAAEADPLGGLDFTSVLDMTEQIGYLKNLGLDYGWGPTASSEWLLEHIYIYTGLPWWGTLLAVASIWRVIMFIPTTRATQASARLQLAHANPEYKEAFEEFKAANRAKDQSNLLTARHKMKAITSRSGAKWWWIPAPFLTVPFTYGMFRLMRGMAAIPVPSLETGGTAWFTDLTVHDPYYVLPILNVALGTYMFQVTIPPLFVYSVLG</sequence>
<comment type="caution">
    <text evidence="8">The sequence shown here is derived from an EMBL/GenBank/DDBJ whole genome shotgun (WGS) entry which is preliminary data.</text>
</comment>
<dbReference type="GO" id="GO:0032979">
    <property type="term" value="P:protein insertion into mitochondrial inner membrane from matrix"/>
    <property type="evidence" value="ECO:0007669"/>
    <property type="project" value="TreeGrafter"/>
</dbReference>
<evidence type="ECO:0000256" key="2">
    <source>
        <dbReference type="ARBA" id="ARBA00009877"/>
    </source>
</evidence>
<keyword evidence="3 7" id="KW-0812">Transmembrane</keyword>
<protein>
    <submittedName>
        <fullName evidence="8">Uncharacterized protein</fullName>
    </submittedName>
</protein>
<evidence type="ECO:0000256" key="7">
    <source>
        <dbReference type="SAM" id="Phobius"/>
    </source>
</evidence>
<dbReference type="PANTHER" id="PTHR12428">
    <property type="entry name" value="OXA1"/>
    <property type="match status" value="1"/>
</dbReference>
<keyword evidence="4 7" id="KW-1133">Transmembrane helix</keyword>
<gene>
    <name evidence="8" type="ORF">SLS62_002937</name>
</gene>
<feature type="region of interest" description="Disordered" evidence="6">
    <location>
        <begin position="1"/>
        <end position="27"/>
    </location>
</feature>
<evidence type="ECO:0000313" key="8">
    <source>
        <dbReference type="EMBL" id="KAK7755122.1"/>
    </source>
</evidence>
<dbReference type="GO" id="GO:0005743">
    <property type="term" value="C:mitochondrial inner membrane"/>
    <property type="evidence" value="ECO:0007669"/>
    <property type="project" value="TreeGrafter"/>
</dbReference>
<feature type="compositionally biased region" description="Low complexity" evidence="6">
    <location>
        <begin position="77"/>
        <end position="98"/>
    </location>
</feature>
<name>A0AAN9UXN7_9PEZI</name>
<organism evidence="8 9">
    <name type="scientific">Diatrype stigma</name>
    <dbReference type="NCBI Taxonomy" id="117547"/>
    <lineage>
        <taxon>Eukaryota</taxon>
        <taxon>Fungi</taxon>
        <taxon>Dikarya</taxon>
        <taxon>Ascomycota</taxon>
        <taxon>Pezizomycotina</taxon>
        <taxon>Sordariomycetes</taxon>
        <taxon>Xylariomycetidae</taxon>
        <taxon>Xylariales</taxon>
        <taxon>Diatrypaceae</taxon>
        <taxon>Diatrype</taxon>
    </lineage>
</organism>
<dbReference type="GO" id="GO:0032977">
    <property type="term" value="F:membrane insertase activity"/>
    <property type="evidence" value="ECO:0007669"/>
    <property type="project" value="InterPro"/>
</dbReference>